<dbReference type="Pfam" id="PF00126">
    <property type="entry name" value="HTH_1"/>
    <property type="match status" value="1"/>
</dbReference>
<dbReference type="PROSITE" id="PS50931">
    <property type="entry name" value="HTH_LYSR"/>
    <property type="match status" value="1"/>
</dbReference>
<dbReference type="GO" id="GO:0005829">
    <property type="term" value="C:cytosol"/>
    <property type="evidence" value="ECO:0007669"/>
    <property type="project" value="TreeGrafter"/>
</dbReference>
<dbReference type="Pfam" id="PF03466">
    <property type="entry name" value="LysR_substrate"/>
    <property type="match status" value="1"/>
</dbReference>
<keyword evidence="4" id="KW-0804">Transcription</keyword>
<dbReference type="PANTHER" id="PTHR30419">
    <property type="entry name" value="HTH-TYPE TRANSCRIPTIONAL REGULATOR YBHD"/>
    <property type="match status" value="1"/>
</dbReference>
<gene>
    <name evidence="6" type="ORF">FGL98_05115</name>
</gene>
<dbReference type="Proteomes" id="UP000320244">
    <property type="component" value="Unassembled WGS sequence"/>
</dbReference>
<protein>
    <submittedName>
        <fullName evidence="6">LysR family transcriptional regulator</fullName>
    </submittedName>
</protein>
<evidence type="ECO:0000259" key="5">
    <source>
        <dbReference type="PROSITE" id="PS50931"/>
    </source>
</evidence>
<comment type="caution">
    <text evidence="6">The sequence shown here is derived from an EMBL/GenBank/DDBJ whole genome shotgun (WGS) entry which is preliminary data.</text>
</comment>
<evidence type="ECO:0000256" key="3">
    <source>
        <dbReference type="ARBA" id="ARBA00023125"/>
    </source>
</evidence>
<evidence type="ECO:0000256" key="1">
    <source>
        <dbReference type="ARBA" id="ARBA00009437"/>
    </source>
</evidence>
<reference evidence="6 7" key="2">
    <citation type="submission" date="2019-08" db="EMBL/GenBank/DDBJ databases">
        <title>Jejuicoccus antrihumi gen. nov., sp. nov., a new member of the family Dermacoccaceae isolated from a cave.</title>
        <authorList>
            <person name="Schumann P."/>
            <person name="Kim I.S."/>
        </authorList>
    </citation>
    <scope>NUCLEOTIDE SEQUENCE [LARGE SCALE GENOMIC DNA]</scope>
    <source>
        <strain evidence="6 7">C5-26</strain>
    </source>
</reference>
<dbReference type="PRINTS" id="PR00039">
    <property type="entry name" value="HTHLYSR"/>
</dbReference>
<dbReference type="EMBL" id="VCQV01000005">
    <property type="protein sequence ID" value="TWP37598.1"/>
    <property type="molecule type" value="Genomic_DNA"/>
</dbReference>
<accession>A0A563E4X0</accession>
<dbReference type="SUPFAM" id="SSF53850">
    <property type="entry name" value="Periplasmic binding protein-like II"/>
    <property type="match status" value="1"/>
</dbReference>
<dbReference type="SUPFAM" id="SSF46785">
    <property type="entry name" value="Winged helix' DNA-binding domain"/>
    <property type="match status" value="1"/>
</dbReference>
<dbReference type="OrthoDB" id="3636008at2"/>
<dbReference type="GO" id="GO:0003700">
    <property type="term" value="F:DNA-binding transcription factor activity"/>
    <property type="evidence" value="ECO:0007669"/>
    <property type="project" value="InterPro"/>
</dbReference>
<dbReference type="Gene3D" id="3.40.190.290">
    <property type="match status" value="1"/>
</dbReference>
<dbReference type="Gene3D" id="1.10.10.10">
    <property type="entry name" value="Winged helix-like DNA-binding domain superfamily/Winged helix DNA-binding domain"/>
    <property type="match status" value="1"/>
</dbReference>
<sequence length="290" mass="31505">MREHLRWFVVLAEEENVSAAADRLHMSQPTLSRQLARLEKHLETRLFDRHGRRLALNAAGRVFAGYAGRADAELAAGEQEVRDLTTGGPRVVRLGFLHSFGTWLVPDLIEATHDQDPSLRFELVQGSSEAVTEHVVTGAVELGIVSPKPTTARVAWRRLLRQSVVLAVPAHHRLSGRRSVRPSELADEAFVTMQAGFGMRQILDELAAASGITPHIAAECQELSTVAGLVAARIGVALLPGEVHQHHPPGMVTLPLAGVDSGRDVGLIWARGRTLSTPAISVRDLARQMS</sequence>
<dbReference type="InterPro" id="IPR000847">
    <property type="entry name" value="LysR_HTH_N"/>
</dbReference>
<dbReference type="RefSeq" id="WP_146315665.1">
    <property type="nucleotide sequence ID" value="NZ_VCQV01000005.1"/>
</dbReference>
<dbReference type="PANTHER" id="PTHR30419:SF28">
    <property type="entry name" value="HTH-TYPE TRANSCRIPTIONAL REGULATOR BSDA"/>
    <property type="match status" value="1"/>
</dbReference>
<keyword evidence="2" id="KW-0805">Transcription regulation</keyword>
<dbReference type="AlphaFoldDB" id="A0A563E4X0"/>
<evidence type="ECO:0000256" key="2">
    <source>
        <dbReference type="ARBA" id="ARBA00023015"/>
    </source>
</evidence>
<keyword evidence="7" id="KW-1185">Reference proteome</keyword>
<proteinExistence type="inferred from homology"/>
<dbReference type="InterPro" id="IPR050950">
    <property type="entry name" value="HTH-type_LysR_regulators"/>
</dbReference>
<feature type="domain" description="HTH lysR-type" evidence="5">
    <location>
        <begin position="1"/>
        <end position="57"/>
    </location>
</feature>
<dbReference type="InterPro" id="IPR036390">
    <property type="entry name" value="WH_DNA-bd_sf"/>
</dbReference>
<dbReference type="GO" id="GO:0003677">
    <property type="term" value="F:DNA binding"/>
    <property type="evidence" value="ECO:0007669"/>
    <property type="project" value="UniProtKB-KW"/>
</dbReference>
<comment type="similarity">
    <text evidence="1">Belongs to the LysR transcriptional regulatory family.</text>
</comment>
<dbReference type="FunFam" id="1.10.10.10:FF:000001">
    <property type="entry name" value="LysR family transcriptional regulator"/>
    <property type="match status" value="1"/>
</dbReference>
<dbReference type="InterPro" id="IPR036388">
    <property type="entry name" value="WH-like_DNA-bd_sf"/>
</dbReference>
<dbReference type="InterPro" id="IPR005119">
    <property type="entry name" value="LysR_subst-bd"/>
</dbReference>
<organism evidence="6 7">
    <name type="scientific">Leekyejoonella antrihumi</name>
    <dbReference type="NCBI Taxonomy" id="1660198"/>
    <lineage>
        <taxon>Bacteria</taxon>
        <taxon>Bacillati</taxon>
        <taxon>Actinomycetota</taxon>
        <taxon>Actinomycetes</taxon>
        <taxon>Micrococcales</taxon>
        <taxon>Dermacoccaceae</taxon>
        <taxon>Leekyejoonella</taxon>
    </lineage>
</organism>
<keyword evidence="3" id="KW-0238">DNA-binding</keyword>
<name>A0A563E4X0_9MICO</name>
<evidence type="ECO:0000313" key="6">
    <source>
        <dbReference type="EMBL" id="TWP37598.1"/>
    </source>
</evidence>
<evidence type="ECO:0000256" key="4">
    <source>
        <dbReference type="ARBA" id="ARBA00023163"/>
    </source>
</evidence>
<evidence type="ECO:0000313" key="7">
    <source>
        <dbReference type="Proteomes" id="UP000320244"/>
    </source>
</evidence>
<reference evidence="6 7" key="1">
    <citation type="submission" date="2019-05" db="EMBL/GenBank/DDBJ databases">
        <authorList>
            <person name="Lee S.D."/>
        </authorList>
    </citation>
    <scope>NUCLEOTIDE SEQUENCE [LARGE SCALE GENOMIC DNA]</scope>
    <source>
        <strain evidence="6 7">C5-26</strain>
    </source>
</reference>